<comment type="catalytic activity">
    <reaction evidence="12">
        <text>ATP + H2O = ADP + phosphate + H(+)</text>
        <dbReference type="Rhea" id="RHEA:13065"/>
        <dbReference type="ChEBI" id="CHEBI:15377"/>
        <dbReference type="ChEBI" id="CHEBI:15378"/>
        <dbReference type="ChEBI" id="CHEBI:30616"/>
        <dbReference type="ChEBI" id="CHEBI:43474"/>
        <dbReference type="ChEBI" id="CHEBI:456216"/>
        <dbReference type="EC" id="3.6.4.13"/>
    </reaction>
</comment>
<feature type="region of interest" description="Disordered" evidence="14">
    <location>
        <begin position="408"/>
        <end position="473"/>
    </location>
</feature>
<dbReference type="InterPro" id="IPR027417">
    <property type="entry name" value="P-loop_NTPase"/>
</dbReference>
<reference evidence="20" key="1">
    <citation type="submission" date="2025-08" db="UniProtKB">
        <authorList>
            <consortium name="RefSeq"/>
        </authorList>
    </citation>
    <scope>IDENTIFICATION</scope>
</reference>
<evidence type="ECO:0000259" key="17">
    <source>
        <dbReference type="PROSITE" id="PS51192"/>
    </source>
</evidence>
<evidence type="ECO:0000256" key="5">
    <source>
        <dbReference type="ARBA" id="ARBA00022782"/>
    </source>
</evidence>
<evidence type="ECO:0000256" key="7">
    <source>
        <dbReference type="ARBA" id="ARBA00022806"/>
    </source>
</evidence>
<evidence type="ECO:0000256" key="12">
    <source>
        <dbReference type="ARBA" id="ARBA00047984"/>
    </source>
</evidence>
<feature type="domain" description="CS" evidence="18">
    <location>
        <begin position="1972"/>
        <end position="2058"/>
    </location>
</feature>
<dbReference type="Pfam" id="PF00567">
    <property type="entry name" value="TUDOR"/>
    <property type="match status" value="3"/>
</dbReference>
<dbReference type="PROSITE" id="PS50304">
    <property type="entry name" value="TUDOR"/>
    <property type="match status" value="1"/>
</dbReference>
<dbReference type="PANTHER" id="PTHR22655">
    <property type="entry name" value="ATP-DEPENDENT RNA HELICASE TDRD12-RELATED"/>
    <property type="match status" value="1"/>
</dbReference>
<dbReference type="Gene3D" id="1.25.10.10">
    <property type="entry name" value="Leucine-rich Repeat Variant"/>
    <property type="match status" value="1"/>
</dbReference>
<feature type="domain" description="Helicase ATP-binding" evidence="17">
    <location>
        <begin position="730"/>
        <end position="924"/>
    </location>
</feature>
<dbReference type="InterPro" id="IPR008978">
    <property type="entry name" value="HSP20-like_chaperone"/>
</dbReference>
<dbReference type="SUPFAM" id="SSF52540">
    <property type="entry name" value="P-loop containing nucleoside triphosphate hydrolases"/>
    <property type="match status" value="2"/>
</dbReference>
<dbReference type="SUPFAM" id="SSF49764">
    <property type="entry name" value="HSP20-like chaperones"/>
    <property type="match status" value="1"/>
</dbReference>
<name>A0ABM1VUN1_APLCA</name>
<feature type="region of interest" description="Disordered" evidence="14">
    <location>
        <begin position="489"/>
        <end position="611"/>
    </location>
</feature>
<keyword evidence="11" id="KW-0469">Meiosis</keyword>
<evidence type="ECO:0000256" key="8">
    <source>
        <dbReference type="ARBA" id="ARBA00022840"/>
    </source>
</evidence>
<gene>
    <name evidence="20" type="primary">LOC101851955</name>
</gene>
<keyword evidence="13" id="KW-0479">Metal-binding</keyword>
<dbReference type="InterPro" id="IPR007052">
    <property type="entry name" value="CS_dom"/>
</dbReference>
<dbReference type="SUPFAM" id="SSF48371">
    <property type="entry name" value="ARM repeat"/>
    <property type="match status" value="1"/>
</dbReference>
<evidence type="ECO:0000256" key="9">
    <source>
        <dbReference type="ARBA" id="ARBA00022871"/>
    </source>
</evidence>
<dbReference type="Gene3D" id="2.30.30.140">
    <property type="match status" value="2"/>
</dbReference>
<keyword evidence="3" id="KW-0677">Repeat</keyword>
<keyword evidence="4" id="KW-0547">Nucleotide-binding</keyword>
<dbReference type="SUPFAM" id="SSF63748">
    <property type="entry name" value="Tudor/PWWP/MBT"/>
    <property type="match status" value="3"/>
</dbReference>
<evidence type="ECO:0000256" key="3">
    <source>
        <dbReference type="ARBA" id="ARBA00022737"/>
    </source>
</evidence>
<keyword evidence="5" id="KW-0221">Differentiation</keyword>
<feature type="compositionally biased region" description="Polar residues" evidence="14">
    <location>
        <begin position="491"/>
        <end position="501"/>
    </location>
</feature>
<evidence type="ECO:0000256" key="1">
    <source>
        <dbReference type="ARBA" id="ARBA00012552"/>
    </source>
</evidence>
<feature type="domain" description="C3H1-type" evidence="15">
    <location>
        <begin position="1131"/>
        <end position="1159"/>
    </location>
</feature>
<feature type="compositionally biased region" description="Low complexity" evidence="14">
    <location>
        <begin position="250"/>
        <end position="261"/>
    </location>
</feature>
<dbReference type="InterPro" id="IPR011989">
    <property type="entry name" value="ARM-like"/>
</dbReference>
<dbReference type="InterPro" id="IPR002999">
    <property type="entry name" value="Tudor"/>
</dbReference>
<dbReference type="RefSeq" id="XP_035826123.1">
    <property type="nucleotide sequence ID" value="XM_035970230.1"/>
</dbReference>
<feature type="region of interest" description="Disordered" evidence="14">
    <location>
        <begin position="318"/>
        <end position="395"/>
    </location>
</feature>
<dbReference type="EC" id="3.6.4.13" evidence="1"/>
<proteinExistence type="predicted"/>
<evidence type="ECO:0000256" key="10">
    <source>
        <dbReference type="ARBA" id="ARBA00023158"/>
    </source>
</evidence>
<dbReference type="GeneID" id="101851955"/>
<dbReference type="SMART" id="SM00487">
    <property type="entry name" value="DEXDc"/>
    <property type="match status" value="1"/>
</dbReference>
<feature type="compositionally biased region" description="Polar residues" evidence="14">
    <location>
        <begin position="326"/>
        <end position="341"/>
    </location>
</feature>
<organism evidence="19 20">
    <name type="scientific">Aplysia californica</name>
    <name type="common">California sea hare</name>
    <dbReference type="NCBI Taxonomy" id="6500"/>
    <lineage>
        <taxon>Eukaryota</taxon>
        <taxon>Metazoa</taxon>
        <taxon>Spiralia</taxon>
        <taxon>Lophotrochozoa</taxon>
        <taxon>Mollusca</taxon>
        <taxon>Gastropoda</taxon>
        <taxon>Heterobranchia</taxon>
        <taxon>Euthyneura</taxon>
        <taxon>Tectipleura</taxon>
        <taxon>Aplysiida</taxon>
        <taxon>Aplysioidea</taxon>
        <taxon>Aplysiidae</taxon>
        <taxon>Aplysia</taxon>
    </lineage>
</organism>
<evidence type="ECO:0000256" key="13">
    <source>
        <dbReference type="PROSITE-ProRule" id="PRU00723"/>
    </source>
</evidence>
<keyword evidence="6" id="KW-0378">Hydrolase</keyword>
<dbReference type="Gene3D" id="3.40.50.300">
    <property type="entry name" value="P-loop containing nucleotide triphosphate hydrolases"/>
    <property type="match status" value="2"/>
</dbReference>
<keyword evidence="8" id="KW-0067">ATP-binding</keyword>
<accession>A0ABM1VUN1</accession>
<keyword evidence="13" id="KW-0862">Zinc</keyword>
<feature type="compositionally biased region" description="Polar residues" evidence="14">
    <location>
        <begin position="236"/>
        <end position="247"/>
    </location>
</feature>
<evidence type="ECO:0000313" key="19">
    <source>
        <dbReference type="Proteomes" id="UP000694888"/>
    </source>
</evidence>
<protein>
    <recommendedName>
        <fullName evidence="1">RNA helicase</fullName>
        <ecNumber evidence="1">3.6.4.13</ecNumber>
    </recommendedName>
</protein>
<keyword evidence="10" id="KW-0943">RNA-mediated gene silencing</keyword>
<dbReference type="SMART" id="SM00333">
    <property type="entry name" value="TUDOR"/>
    <property type="match status" value="2"/>
</dbReference>
<evidence type="ECO:0000259" key="15">
    <source>
        <dbReference type="PROSITE" id="PS50103"/>
    </source>
</evidence>
<keyword evidence="2" id="KW-0217">Developmental protein</keyword>
<feature type="compositionally biased region" description="Polar residues" evidence="14">
    <location>
        <begin position="280"/>
        <end position="293"/>
    </location>
</feature>
<feature type="compositionally biased region" description="Basic and acidic residues" evidence="14">
    <location>
        <begin position="583"/>
        <end position="594"/>
    </location>
</feature>
<feature type="compositionally biased region" description="Low complexity" evidence="14">
    <location>
        <begin position="509"/>
        <end position="521"/>
    </location>
</feature>
<dbReference type="InterPro" id="IPR016024">
    <property type="entry name" value="ARM-type_fold"/>
</dbReference>
<evidence type="ECO:0000256" key="6">
    <source>
        <dbReference type="ARBA" id="ARBA00022801"/>
    </source>
</evidence>
<dbReference type="PROSITE" id="PS51192">
    <property type="entry name" value="HELICASE_ATP_BIND_1"/>
    <property type="match status" value="1"/>
</dbReference>
<sequence>MGEKSINLKIIQVTNPWDFLAVKTRGGMTSSQYGDGFEQMMKELHQYFDLTAGQGCNPHKPVQGEICAAQRRESNKWQRVRIEEIMKTARGQQARCFAIDDGEEFMTILLRVQWLPSKFKEFPAQVRRCSLWGVQPLSMIVSEADSGLVARNRPCLKWDPSAVLMMRKWANENPECQAGIMDEDSENILYLRLYFQTGSGLVCFNEKLMEEEYAVSIEPTYESGKHDSKLARESTDQIQSERSTPQRQDLPLSSSVSALSSKTVEPPDPSDDMPPLLPVVNSSETSSQSHTIQSEVCSLAMEENVKSFFSQAEEVMKHSSPEKYNEQTQDIHSLERSQYSSDLEKEMMSPPCGRRLTESDNVSPSGRLDLPGSGVTSPTDVKQPSREKERPLILGRGRGALLQLLAETQKQKSPGSDFESLKSPVKISTDSSKQTLLDQGDLIGTSDQVPVPSPVRPHSPVKPISSEHKSGRGAATVDINCNAKLPVAASPTYSPHSSSPERGTAAVFSSSPVKNSSPLSLRIGARPKVSSHQTTASMESDSRRSSVQVSSDMYESHDPAAVSHHQSSEGEDPHRQTSSTSLDKSERRRLKYGDSSDEGSPSSDSISHLDPGVRLRYRNSIDPLVETLETKEKSAEIKLSKDKYVGQIEGQRLLEMLRIKSGQHIRDNTLPMTAPPDKPIPLPFLGVMAHGKNLPTIHLNVADVPFKSSVIKLMLDKDCEHSQGIQGYVWPAILACRHIVGISTPKQGKTMAYVPALVSHLLDQMNYIELQKGKGPQALIVVPSWKKAREVYELIEQFTGASLRRMRQLKSIVLYAGGTEDNESTTTELFRGCEILIATPNSLLRALADEKTSLKRVCHIVLDDAEILATRFSDEISDLMQQYKIVLNSRKHQTVPKQIMIFGSRWSSAVDEFRAKFTKEPVIVFSSRVEAAVYGGVKQVVKMSKSDKKLTTFCGLLDSLASTSAGEKVIAFSEHVTEAVDMFKAAKSRGIYSLIIHERLESEEMIEEARVLWLEASRSKQLLLMVCTDRCCQDLAVTNATAVIHYGLPSSKTKFGNRLTCMLDFFDDKTAPPQLNHNSRPRPEPVSHVIITEDRADRAQSLFEVLQRCKAEMPPQLQNFLQGFQMGLEKDERKPLCPFLKAFGNCINCDRCEYRHILMPEQDLKTGEVTSNSLPAQGEVKVQIIQVVNATCYHCHLVEHVSQTDNVKTDLRAQYQQLVLHMTLFYCKESNHVPFVPSQDCYSDGLCAFKDKGDVFYRAKVVETWEGSASSPMRHCRVWLVDAAVHAEGTVDQLVQLPKELAEIPYQAVEVYVCRIKPMDRDSEWTDKADLFAHELVEGKELTGRVVLRLGVTMWLDPLVHQVFLKNVGKANNLVIRQELLANKLATPNPDHIQQLYKLCRGKTEIPEQIMRKYFDYCLEIELMQETLTSNQEFHAVNIGSIISPELFYIQKWDTIEELESLENAIAEQMESDGSTDEEETSKVDAEMKMEQGSVCLAQSTDDKWYRGKIISECVDDKLEIFFLDYGDREWVPSDLVKPLPREFSQLPCQAIECQLSGIKPKGEEWVPAAIDVMCDLAYYVDEEKKQLFAKVLRRTDPELSMGQKLEIELFDTNAGEVRFSQELVWRQAASCPDQSPDVKVLLGKPALKNQLFFNPLDKIPYLCAKIYWSENEEESISQAQELYDLLSQRNDGWDSALEQRGVLLDAVKVVGYLGCVRTHGLLLQALTSCCGDSARVSEICISENLIRHLVYCLEQVSRPQVQLQAVQCVTKLLNQKSFVEACSSSQLENTLSELLKRHQKLTLEEEMVKYVCKASAQLVQCSDSGVCQELKTLEVVDLIWSSVPMCTSDDEREPWLELLGALAQCKSVHPFILREGFLGVLLGLLSNLMSPKCLYHMLSTLQCLVYDNRKNKRVLLEHKLLIILNDMLDRGLKSPTLEQCQELQAAMTLQLPQQEVLAGVPAHRSDAVDKAVSPHVTWIENCFRVVLTVSIRNASINDFHIYPNRIFVSAWSEGILYELDWELFSNILPNKSTVKPCPGQTNLFLRKEIKGKWGRLLKQKIKPPCLSLDFEKVYDSDEEEVDDDDAVHLAKEKGSFAGVPRVRIPKPHLCDSDEESSDALVIYSNSDDEEPVIDMESFLRDNNYLQGQ</sequence>
<dbReference type="InterPro" id="IPR011545">
    <property type="entry name" value="DEAD/DEAH_box_helicase_dom"/>
</dbReference>
<evidence type="ECO:0000256" key="11">
    <source>
        <dbReference type="ARBA" id="ARBA00023254"/>
    </source>
</evidence>
<keyword evidence="9" id="KW-0744">Spermatogenesis</keyword>
<keyword evidence="7" id="KW-0347">Helicase</keyword>
<dbReference type="Pfam" id="PF00270">
    <property type="entry name" value="DEAD"/>
    <property type="match status" value="1"/>
</dbReference>
<dbReference type="Gene3D" id="2.60.40.790">
    <property type="match status" value="1"/>
</dbReference>
<evidence type="ECO:0000256" key="4">
    <source>
        <dbReference type="ARBA" id="ARBA00022741"/>
    </source>
</evidence>
<evidence type="ECO:0000259" key="16">
    <source>
        <dbReference type="PROSITE" id="PS50304"/>
    </source>
</evidence>
<dbReference type="InterPro" id="IPR035437">
    <property type="entry name" value="SNase_OB-fold_sf"/>
</dbReference>
<feature type="compositionally biased region" description="Basic and acidic residues" evidence="14">
    <location>
        <begin position="566"/>
        <end position="575"/>
    </location>
</feature>
<dbReference type="Gene3D" id="2.40.50.90">
    <property type="match status" value="3"/>
</dbReference>
<dbReference type="PANTHER" id="PTHR22655:SF2">
    <property type="entry name" value="ATP-DEPENDENT RNA HELICASE TDRD12-RELATED"/>
    <property type="match status" value="1"/>
</dbReference>
<evidence type="ECO:0000313" key="20">
    <source>
        <dbReference type="RefSeq" id="XP_035826123.1"/>
    </source>
</evidence>
<feature type="region of interest" description="Disordered" evidence="14">
    <location>
        <begin position="220"/>
        <end position="293"/>
    </location>
</feature>
<keyword evidence="13" id="KW-0863">Zinc-finger</keyword>
<dbReference type="PROSITE" id="PS50103">
    <property type="entry name" value="ZF_C3H1"/>
    <property type="match status" value="1"/>
</dbReference>
<keyword evidence="19" id="KW-1185">Reference proteome</keyword>
<dbReference type="InterPro" id="IPR014001">
    <property type="entry name" value="Helicase_ATP-bd"/>
</dbReference>
<dbReference type="Proteomes" id="UP000694888">
    <property type="component" value="Unplaced"/>
</dbReference>
<feature type="compositionally biased region" description="Basic and acidic residues" evidence="14">
    <location>
        <begin position="223"/>
        <end position="235"/>
    </location>
</feature>
<feature type="compositionally biased region" description="Polar residues" evidence="14">
    <location>
        <begin position="426"/>
        <end position="437"/>
    </location>
</feature>
<dbReference type="InterPro" id="IPR000571">
    <property type="entry name" value="Znf_CCCH"/>
</dbReference>
<evidence type="ECO:0000256" key="2">
    <source>
        <dbReference type="ARBA" id="ARBA00022473"/>
    </source>
</evidence>
<dbReference type="CDD" id="cd20435">
    <property type="entry name" value="Tudor_TDRD12_rpt2"/>
    <property type="match status" value="1"/>
</dbReference>
<feature type="domain" description="Tudor" evidence="16">
    <location>
        <begin position="1489"/>
        <end position="1547"/>
    </location>
</feature>
<evidence type="ECO:0000256" key="14">
    <source>
        <dbReference type="SAM" id="MobiDB-lite"/>
    </source>
</evidence>
<feature type="zinc finger region" description="C3H1-type" evidence="13">
    <location>
        <begin position="1131"/>
        <end position="1159"/>
    </location>
</feature>
<feature type="compositionally biased region" description="Polar residues" evidence="14">
    <location>
        <begin position="530"/>
        <end position="539"/>
    </location>
</feature>
<evidence type="ECO:0000259" key="18">
    <source>
        <dbReference type="PROSITE" id="PS51203"/>
    </source>
</evidence>
<dbReference type="PROSITE" id="PS51203">
    <property type="entry name" value="CS"/>
    <property type="match status" value="1"/>
</dbReference>